<evidence type="ECO:0000313" key="3">
    <source>
        <dbReference type="Proteomes" id="UP001597045"/>
    </source>
</evidence>
<feature type="non-terminal residue" evidence="2">
    <location>
        <position position="1"/>
    </location>
</feature>
<accession>A0ABW3MP08</accession>
<dbReference type="SUPFAM" id="SSF57997">
    <property type="entry name" value="Tropomyosin"/>
    <property type="match status" value="1"/>
</dbReference>
<dbReference type="Proteomes" id="UP001597045">
    <property type="component" value="Unassembled WGS sequence"/>
</dbReference>
<gene>
    <name evidence="2" type="ORF">ACFQ1S_42315</name>
</gene>
<protein>
    <submittedName>
        <fullName evidence="2">Uncharacterized protein</fullName>
    </submittedName>
</protein>
<dbReference type="EMBL" id="JBHTIS010003819">
    <property type="protein sequence ID" value="MFD1051727.1"/>
    <property type="molecule type" value="Genomic_DNA"/>
</dbReference>
<name>A0ABW3MP08_9PSEU</name>
<keyword evidence="3" id="KW-1185">Reference proteome</keyword>
<comment type="caution">
    <text evidence="2">The sequence shown here is derived from an EMBL/GenBank/DDBJ whole genome shotgun (WGS) entry which is preliminary data.</text>
</comment>
<proteinExistence type="predicted"/>
<evidence type="ECO:0000313" key="2">
    <source>
        <dbReference type="EMBL" id="MFD1051727.1"/>
    </source>
</evidence>
<feature type="coiled-coil region" evidence="1">
    <location>
        <begin position="22"/>
        <end position="77"/>
    </location>
</feature>
<keyword evidence="1" id="KW-0175">Coiled coil</keyword>
<reference evidence="3" key="1">
    <citation type="journal article" date="2019" name="Int. J. Syst. Evol. Microbiol.">
        <title>The Global Catalogue of Microorganisms (GCM) 10K type strain sequencing project: providing services to taxonomists for standard genome sequencing and annotation.</title>
        <authorList>
            <consortium name="The Broad Institute Genomics Platform"/>
            <consortium name="The Broad Institute Genome Sequencing Center for Infectious Disease"/>
            <person name="Wu L."/>
            <person name="Ma J."/>
        </authorList>
    </citation>
    <scope>NUCLEOTIDE SEQUENCE [LARGE SCALE GENOMIC DNA]</scope>
    <source>
        <strain evidence="3">JCM 31486</strain>
    </source>
</reference>
<organism evidence="2 3">
    <name type="scientific">Kibdelosporangium lantanae</name>
    <dbReference type="NCBI Taxonomy" id="1497396"/>
    <lineage>
        <taxon>Bacteria</taxon>
        <taxon>Bacillati</taxon>
        <taxon>Actinomycetota</taxon>
        <taxon>Actinomycetes</taxon>
        <taxon>Pseudonocardiales</taxon>
        <taxon>Pseudonocardiaceae</taxon>
        <taxon>Kibdelosporangium</taxon>
    </lineage>
</organism>
<evidence type="ECO:0000256" key="1">
    <source>
        <dbReference type="SAM" id="Coils"/>
    </source>
</evidence>
<sequence>AAALGALWLVERGDHKATEGQLTSARGETDDAKTKLKAAEKRANDADGLNSDLSIKRARLQQDLDDANKKLDDFAKEPTPCADAGRALAKAIRANDEKAGEDAGVKVILNCK</sequence>